<sequence length="79" mass="8618">MSNIMDKGMKWGKRALALKLGKSAIRRGGVVGVGIGAVVGAGYLAYNFFENRKRRENLKPVEDISQNNRDAAGQKQIVV</sequence>
<keyword evidence="2" id="KW-0812">Transmembrane</keyword>
<dbReference type="AlphaFoldDB" id="A0A5B8YQR4"/>
<evidence type="ECO:0000256" key="1">
    <source>
        <dbReference type="SAM" id="MobiDB-lite"/>
    </source>
</evidence>
<dbReference type="KEGG" id="anp:FK178_14140"/>
<accession>A0A5B8YQR4</accession>
<feature type="region of interest" description="Disordered" evidence="1">
    <location>
        <begin position="60"/>
        <end position="79"/>
    </location>
</feature>
<organism evidence="3 4">
    <name type="scientific">Antarcticibacterium arcticum</name>
    <dbReference type="NCBI Taxonomy" id="2585771"/>
    <lineage>
        <taxon>Bacteria</taxon>
        <taxon>Pseudomonadati</taxon>
        <taxon>Bacteroidota</taxon>
        <taxon>Flavobacteriia</taxon>
        <taxon>Flavobacteriales</taxon>
        <taxon>Flavobacteriaceae</taxon>
        <taxon>Antarcticibacterium</taxon>
    </lineage>
</organism>
<keyword evidence="4" id="KW-1185">Reference proteome</keyword>
<dbReference type="RefSeq" id="WP_146836648.1">
    <property type="nucleotide sequence ID" value="NZ_CP042476.1"/>
</dbReference>
<name>A0A5B8YQR4_9FLAO</name>
<feature type="transmembrane region" description="Helical" evidence="2">
    <location>
        <begin position="28"/>
        <end position="49"/>
    </location>
</feature>
<keyword evidence="2" id="KW-0472">Membrane</keyword>
<reference evidence="3 4" key="1">
    <citation type="submission" date="2019-08" db="EMBL/GenBank/DDBJ databases">
        <title>Antarcticibacterium arcticum sp. nov., a bacterium isolated from marine sediment of the Canadian Beaufort Sea.</title>
        <authorList>
            <person name="Lee Y.M."/>
            <person name="Baek K."/>
            <person name="Lee D.-H."/>
            <person name="Shin S.C."/>
            <person name="Jin Y.K."/>
            <person name="Park Y."/>
        </authorList>
    </citation>
    <scope>NUCLEOTIDE SEQUENCE [LARGE SCALE GENOMIC DNA]</scope>
    <source>
        <strain evidence="3 4">PAMC 28998</strain>
    </source>
</reference>
<evidence type="ECO:0000313" key="3">
    <source>
        <dbReference type="EMBL" id="QED38786.1"/>
    </source>
</evidence>
<proteinExistence type="predicted"/>
<dbReference type="EMBL" id="CP042476">
    <property type="protein sequence ID" value="QED38786.1"/>
    <property type="molecule type" value="Genomic_DNA"/>
</dbReference>
<protein>
    <submittedName>
        <fullName evidence="3">Uncharacterized protein</fullName>
    </submittedName>
</protein>
<dbReference type="Proteomes" id="UP000321954">
    <property type="component" value="Chromosome"/>
</dbReference>
<evidence type="ECO:0000313" key="4">
    <source>
        <dbReference type="Proteomes" id="UP000321954"/>
    </source>
</evidence>
<gene>
    <name evidence="3" type="ORF">FK178_14140</name>
</gene>
<evidence type="ECO:0000256" key="2">
    <source>
        <dbReference type="SAM" id="Phobius"/>
    </source>
</evidence>
<dbReference type="OrthoDB" id="1453377at2"/>
<keyword evidence="2" id="KW-1133">Transmembrane helix</keyword>